<dbReference type="InterPro" id="IPR014017">
    <property type="entry name" value="DNA_helicase_UvrD-like_C"/>
</dbReference>
<evidence type="ECO:0000256" key="3">
    <source>
        <dbReference type="ARBA" id="ARBA00022806"/>
    </source>
</evidence>
<keyword evidence="1" id="KW-0547">Nucleotide-binding</keyword>
<dbReference type="Pfam" id="PF13361">
    <property type="entry name" value="UvrD_C"/>
    <property type="match status" value="1"/>
</dbReference>
<dbReference type="PANTHER" id="PTHR11070">
    <property type="entry name" value="UVRD / RECB / PCRA DNA HELICASE FAMILY MEMBER"/>
    <property type="match status" value="1"/>
</dbReference>
<evidence type="ECO:0000256" key="4">
    <source>
        <dbReference type="ARBA" id="ARBA00022840"/>
    </source>
</evidence>
<keyword evidence="7" id="KW-1185">Reference proteome</keyword>
<dbReference type="Gene3D" id="3.40.50.300">
    <property type="entry name" value="P-loop containing nucleotide triphosphate hydrolases"/>
    <property type="match status" value="1"/>
</dbReference>
<dbReference type="AlphaFoldDB" id="A0AAD3DU35"/>
<dbReference type="Gene3D" id="1.10.486.10">
    <property type="entry name" value="PCRA, domain 4"/>
    <property type="match status" value="1"/>
</dbReference>
<keyword evidence="2" id="KW-0378">Hydrolase</keyword>
<evidence type="ECO:0000313" key="6">
    <source>
        <dbReference type="EMBL" id="GFR47102.1"/>
    </source>
</evidence>
<dbReference type="GO" id="GO:0005524">
    <property type="term" value="F:ATP binding"/>
    <property type="evidence" value="ECO:0007669"/>
    <property type="project" value="UniProtKB-KW"/>
</dbReference>
<dbReference type="InterPro" id="IPR000212">
    <property type="entry name" value="DNA_helicase_UvrD/REP"/>
</dbReference>
<reference evidence="6 7" key="1">
    <citation type="journal article" date="2021" name="Sci. Rep.">
        <title>Genome sequencing of the multicellular alga Astrephomene provides insights into convergent evolution of germ-soma differentiation.</title>
        <authorList>
            <person name="Yamashita S."/>
            <person name="Yamamoto K."/>
            <person name="Matsuzaki R."/>
            <person name="Suzuki S."/>
            <person name="Yamaguchi H."/>
            <person name="Hirooka S."/>
            <person name="Minakuchi Y."/>
            <person name="Miyagishima S."/>
            <person name="Kawachi M."/>
            <person name="Toyoda A."/>
            <person name="Nozaki H."/>
        </authorList>
    </citation>
    <scope>NUCLEOTIDE SEQUENCE [LARGE SCALE GENOMIC DNA]</scope>
    <source>
        <strain evidence="6 7">NIES-4017</strain>
    </source>
</reference>
<dbReference type="GO" id="GO:0043138">
    <property type="term" value="F:3'-5' DNA helicase activity"/>
    <property type="evidence" value="ECO:0007669"/>
    <property type="project" value="TreeGrafter"/>
</dbReference>
<evidence type="ECO:0000313" key="7">
    <source>
        <dbReference type="Proteomes" id="UP001054857"/>
    </source>
</evidence>
<feature type="non-terminal residue" evidence="6">
    <location>
        <position position="1"/>
    </location>
</feature>
<dbReference type="SUPFAM" id="SSF52540">
    <property type="entry name" value="P-loop containing nucleoside triphosphate hydrolases"/>
    <property type="match status" value="1"/>
</dbReference>
<protein>
    <recommendedName>
        <fullName evidence="5">UvrD-like helicase C-terminal domain-containing protein</fullName>
    </recommendedName>
</protein>
<dbReference type="GO" id="GO:0005634">
    <property type="term" value="C:nucleus"/>
    <property type="evidence" value="ECO:0007669"/>
    <property type="project" value="TreeGrafter"/>
</dbReference>
<sequence>QTFHLPTNYRSLPPIVKAADAVICAGGQPALYQPAIPARSDPRVGDATIQIDSYDDSDEEAEALAMQIKNWMREDKARGGEQPKLRLSQIAVLYRTRDMSRPVEEALTRAKVPFRVIGGMPFWEYKEIRDVVAYLHVLLDPTRSDVFLERIINEPKRSIGGKLLDSLRSAARAAGTTLGALLLGD</sequence>
<keyword evidence="4" id="KW-0067">ATP-binding</keyword>
<evidence type="ECO:0000259" key="5">
    <source>
        <dbReference type="PROSITE" id="PS51217"/>
    </source>
</evidence>
<keyword evidence="3" id="KW-0347">Helicase</keyword>
<dbReference type="GO" id="GO:0016787">
    <property type="term" value="F:hydrolase activity"/>
    <property type="evidence" value="ECO:0007669"/>
    <property type="project" value="UniProtKB-KW"/>
</dbReference>
<organism evidence="6 7">
    <name type="scientific">Astrephomene gubernaculifera</name>
    <dbReference type="NCBI Taxonomy" id="47775"/>
    <lineage>
        <taxon>Eukaryota</taxon>
        <taxon>Viridiplantae</taxon>
        <taxon>Chlorophyta</taxon>
        <taxon>core chlorophytes</taxon>
        <taxon>Chlorophyceae</taxon>
        <taxon>CS clade</taxon>
        <taxon>Chlamydomonadales</taxon>
        <taxon>Astrephomenaceae</taxon>
        <taxon>Astrephomene</taxon>
    </lineage>
</organism>
<dbReference type="GO" id="GO:0003677">
    <property type="term" value="F:DNA binding"/>
    <property type="evidence" value="ECO:0007669"/>
    <property type="project" value="InterPro"/>
</dbReference>
<proteinExistence type="predicted"/>
<dbReference type="EMBL" id="BMAR01000017">
    <property type="protein sequence ID" value="GFR47102.1"/>
    <property type="molecule type" value="Genomic_DNA"/>
</dbReference>
<evidence type="ECO:0000256" key="1">
    <source>
        <dbReference type="ARBA" id="ARBA00022741"/>
    </source>
</evidence>
<name>A0AAD3DU35_9CHLO</name>
<evidence type="ECO:0000256" key="2">
    <source>
        <dbReference type="ARBA" id="ARBA00022801"/>
    </source>
</evidence>
<feature type="non-terminal residue" evidence="6">
    <location>
        <position position="185"/>
    </location>
</feature>
<dbReference type="Proteomes" id="UP001054857">
    <property type="component" value="Unassembled WGS sequence"/>
</dbReference>
<dbReference type="PROSITE" id="PS51217">
    <property type="entry name" value="UVRD_HELICASE_CTER"/>
    <property type="match status" value="1"/>
</dbReference>
<comment type="caution">
    <text evidence="6">The sequence shown here is derived from an EMBL/GenBank/DDBJ whole genome shotgun (WGS) entry which is preliminary data.</text>
</comment>
<dbReference type="GO" id="GO:0000725">
    <property type="term" value="P:recombinational repair"/>
    <property type="evidence" value="ECO:0007669"/>
    <property type="project" value="TreeGrafter"/>
</dbReference>
<dbReference type="PANTHER" id="PTHR11070:SF2">
    <property type="entry name" value="ATP-DEPENDENT DNA HELICASE SRS2"/>
    <property type="match status" value="1"/>
</dbReference>
<feature type="domain" description="UvrD-like helicase C-terminal" evidence="5">
    <location>
        <begin position="13"/>
        <end position="185"/>
    </location>
</feature>
<dbReference type="InterPro" id="IPR027417">
    <property type="entry name" value="P-loop_NTPase"/>
</dbReference>
<accession>A0AAD3DU35</accession>
<gene>
    <name evidence="6" type="ORF">Agub_g8672</name>
</gene>